<keyword evidence="3" id="KW-1185">Reference proteome</keyword>
<accession>A0A8X6UNV4</accession>
<protein>
    <submittedName>
        <fullName evidence="2">Legumain</fullName>
    </submittedName>
</protein>
<dbReference type="SUPFAM" id="SSF56672">
    <property type="entry name" value="DNA/RNA polymerases"/>
    <property type="match status" value="1"/>
</dbReference>
<gene>
    <name evidence="2" type="primary">Lgmn</name>
    <name evidence="2" type="ORF">TNCV_2563051</name>
</gene>
<dbReference type="GO" id="GO:0051603">
    <property type="term" value="P:proteolysis involved in protein catabolic process"/>
    <property type="evidence" value="ECO:0007669"/>
    <property type="project" value="TreeGrafter"/>
</dbReference>
<dbReference type="Proteomes" id="UP000887159">
    <property type="component" value="Unassembled WGS sequence"/>
</dbReference>
<dbReference type="Gene3D" id="3.40.50.1460">
    <property type="match status" value="1"/>
</dbReference>
<dbReference type="PANTHER" id="PTHR12000">
    <property type="entry name" value="HEMOGLOBINASE FAMILY MEMBER"/>
    <property type="match status" value="1"/>
</dbReference>
<evidence type="ECO:0000313" key="2">
    <source>
        <dbReference type="EMBL" id="GFX86416.1"/>
    </source>
</evidence>
<dbReference type="AlphaFoldDB" id="A0A8X6UNV4"/>
<dbReference type="InterPro" id="IPR043502">
    <property type="entry name" value="DNA/RNA_pol_sf"/>
</dbReference>
<dbReference type="GO" id="GO:0006624">
    <property type="term" value="P:vacuolar protein processing"/>
    <property type="evidence" value="ECO:0007669"/>
    <property type="project" value="TreeGrafter"/>
</dbReference>
<dbReference type="GO" id="GO:0005773">
    <property type="term" value="C:vacuole"/>
    <property type="evidence" value="ECO:0007669"/>
    <property type="project" value="GOC"/>
</dbReference>
<dbReference type="PRINTS" id="PR00776">
    <property type="entry name" value="HEMOGLOBNASE"/>
</dbReference>
<dbReference type="InterPro" id="IPR001096">
    <property type="entry name" value="Peptidase_C13"/>
</dbReference>
<evidence type="ECO:0000313" key="3">
    <source>
        <dbReference type="Proteomes" id="UP000887159"/>
    </source>
</evidence>
<comment type="similarity">
    <text evidence="1">Belongs to the peptidase C13 family.</text>
</comment>
<proteinExistence type="inferred from homology"/>
<comment type="caution">
    <text evidence="2">The sequence shown here is derived from an EMBL/GenBank/DDBJ whole genome shotgun (WGS) entry which is preliminary data.</text>
</comment>
<dbReference type="EMBL" id="BMAU01021007">
    <property type="protein sequence ID" value="GFX86416.1"/>
    <property type="molecule type" value="Genomic_DNA"/>
</dbReference>
<dbReference type="GO" id="GO:0004197">
    <property type="term" value="F:cysteine-type endopeptidase activity"/>
    <property type="evidence" value="ECO:0007669"/>
    <property type="project" value="TreeGrafter"/>
</dbReference>
<evidence type="ECO:0000256" key="1">
    <source>
        <dbReference type="ARBA" id="ARBA00009941"/>
    </source>
</evidence>
<reference evidence="2" key="1">
    <citation type="submission" date="2020-08" db="EMBL/GenBank/DDBJ databases">
        <title>Multicomponent nature underlies the extraordinary mechanical properties of spider dragline silk.</title>
        <authorList>
            <person name="Kono N."/>
            <person name="Nakamura H."/>
            <person name="Mori M."/>
            <person name="Yoshida Y."/>
            <person name="Ohtoshi R."/>
            <person name="Malay A.D."/>
            <person name="Moran D.A.P."/>
            <person name="Tomita M."/>
            <person name="Numata K."/>
            <person name="Arakawa K."/>
        </authorList>
    </citation>
    <scope>NUCLEOTIDE SEQUENCE</scope>
</reference>
<dbReference type="GO" id="GO:0071897">
    <property type="term" value="P:DNA biosynthetic process"/>
    <property type="evidence" value="ECO:0007669"/>
    <property type="project" value="UniProtKB-ARBA"/>
</dbReference>
<organism evidence="2 3">
    <name type="scientific">Trichonephila clavipes</name>
    <name type="common">Golden silk orbweaver</name>
    <name type="synonym">Nephila clavipes</name>
    <dbReference type="NCBI Taxonomy" id="2585209"/>
    <lineage>
        <taxon>Eukaryota</taxon>
        <taxon>Metazoa</taxon>
        <taxon>Ecdysozoa</taxon>
        <taxon>Arthropoda</taxon>
        <taxon>Chelicerata</taxon>
        <taxon>Arachnida</taxon>
        <taxon>Araneae</taxon>
        <taxon>Araneomorphae</taxon>
        <taxon>Entelegynae</taxon>
        <taxon>Araneoidea</taxon>
        <taxon>Nephilidae</taxon>
        <taxon>Trichonephila</taxon>
    </lineage>
</organism>
<sequence>MHFYIENPGARTEICCSTVCVSPYNSTQSTVEENLIQMSIAVHRWRKRLRSFQMNHNSTYSPMMIVLECRHTDARNMYQYTVLHLLLRFRGDIGFCSYAYLGKEEEVNCKDIIANHLIVENEEFDFDRVRNLRSLETIGINPDNEVPLSDKEILKSFERNTVYTSERYETRLLWKEDCRELKNIPGAFLEIGIVEEDRQFLKFLWIKKGRPNLDFNTHNVETFRYSRVTFGVKCSPFLLAAVIRLHIVKYINKFKRACEMLNELYVDDLINSTSDATEALQLSEEMIHVLVINHPNGNDVYKDVPKDYTGEDVTSKNFIAVLKGDEKTLAGVGSGKVRKSGPSDHVFGYFADHGAPGLIAFPEDELSAMDLNRTINKHVRKNGN</sequence>
<dbReference type="PANTHER" id="PTHR12000:SF42">
    <property type="entry name" value="LEGUMAIN"/>
    <property type="match status" value="1"/>
</dbReference>
<dbReference type="Pfam" id="PF01650">
    <property type="entry name" value="Peptidase_C13"/>
    <property type="match status" value="1"/>
</dbReference>
<name>A0A8X6UNV4_TRICX</name>